<evidence type="ECO:0000256" key="2">
    <source>
        <dbReference type="ARBA" id="ARBA00022525"/>
    </source>
</evidence>
<keyword evidence="3" id="KW-0723">Serine/threonine-protein kinase</keyword>
<dbReference type="PANTHER" id="PTHR47763">
    <property type="entry name" value="ALPHA-PROTEIN KINASE VWKA"/>
    <property type="match status" value="1"/>
</dbReference>
<dbReference type="SMART" id="SM00811">
    <property type="entry name" value="Alpha_kinase"/>
    <property type="match status" value="1"/>
</dbReference>
<keyword evidence="10" id="KW-1185">Reference proteome</keyword>
<dbReference type="Proteomes" id="UP001530315">
    <property type="component" value="Unassembled WGS sequence"/>
</dbReference>
<dbReference type="Gene3D" id="3.30.200.20">
    <property type="entry name" value="Phosphorylase Kinase, domain 1"/>
    <property type="match status" value="1"/>
</dbReference>
<dbReference type="InterPro" id="IPR004166">
    <property type="entry name" value="a-kinase_dom"/>
</dbReference>
<dbReference type="InterPro" id="IPR056861">
    <property type="entry name" value="HMCN1-like_VWA"/>
</dbReference>
<evidence type="ECO:0000259" key="8">
    <source>
        <dbReference type="PROSITE" id="PS51158"/>
    </source>
</evidence>
<dbReference type="PROSITE" id="PS51158">
    <property type="entry name" value="ALPHA_KINASE"/>
    <property type="match status" value="1"/>
</dbReference>
<dbReference type="SUPFAM" id="SSF53300">
    <property type="entry name" value="vWA-like"/>
    <property type="match status" value="1"/>
</dbReference>
<keyword evidence="6" id="KW-0418">Kinase</keyword>
<evidence type="ECO:0000256" key="1">
    <source>
        <dbReference type="ARBA" id="ARBA00004613"/>
    </source>
</evidence>
<evidence type="ECO:0000256" key="4">
    <source>
        <dbReference type="ARBA" id="ARBA00022679"/>
    </source>
</evidence>
<sequence>MPSVQHRRRLSLPKDFQGKLCDVNTSGHKHNSEQSTHNCAASNNTQNEFEFLPIGEEEEFEIVTEGFEEEIHPLDTDEVEADLEKKRAKTAFLADEAESNIIELQRLLGKSNTGTATRAEKDRLLSLNLKLSALKSDIKKAKTIEKDIELKLLRSTAMSKVADIKLAMKEKDIRRALHVVQYAESVDIAFVVDCTGSMSSYISSVKDSIKTIVDRVQATNQGINLRLAIVGYRDIKDTPRCEVLDFVTSIDSFKEFLANLKAQGGGDTPEDLANAIQVTNKLSWNHPSKVVFIIADAPCHGKEFHSCDDDYPAGTPGINIVSELQILQKLGGQSSMSITFGRITNYTDSMINRFRSQHDIVIDQVGIEEASKLTKTVTASVRKSIFKTITTKGKTGATVAFEPISSIDSLLKTGHAPSRTSASLKDYTISHKLPKLIDWKKQPYSKVKVYRNVQVHDLADLQNPLKMGMLRFLSKDPVHRTGRTFESTMLMRRAPSPFAEGEVRLAYHGQLAKEERDLLKDGHSMVMKSFKHLGKGVNDRDQYLKQMEVSAIAHFLAKEYNKSSFKPPHCLGINVLPVIVVEEVDEKNESSGNRRFCTENLLPTGGSEFTKYSNNTGYWDADSLNETLLRFTKYTHDATHGYIIVTDLQGVCKGNTYHLTDPVILCKDILRFGNTNLGNAFIKKCIDSTQAHLNENGWM</sequence>
<evidence type="ECO:0000256" key="5">
    <source>
        <dbReference type="ARBA" id="ARBA00022729"/>
    </source>
</evidence>
<dbReference type="SUPFAM" id="SSF56112">
    <property type="entry name" value="Protein kinase-like (PK-like)"/>
    <property type="match status" value="1"/>
</dbReference>
<dbReference type="EMBL" id="JALLAZ020001291">
    <property type="protein sequence ID" value="KAL3777420.1"/>
    <property type="molecule type" value="Genomic_DNA"/>
</dbReference>
<protein>
    <recommendedName>
        <fullName evidence="11">VWFA domain-containing protein</fullName>
    </recommendedName>
</protein>
<name>A0ABD3NUB6_9STRA</name>
<organism evidence="9 10">
    <name type="scientific">Stephanodiscus triporus</name>
    <dbReference type="NCBI Taxonomy" id="2934178"/>
    <lineage>
        <taxon>Eukaryota</taxon>
        <taxon>Sar</taxon>
        <taxon>Stramenopiles</taxon>
        <taxon>Ochrophyta</taxon>
        <taxon>Bacillariophyta</taxon>
        <taxon>Coscinodiscophyceae</taxon>
        <taxon>Thalassiosirophycidae</taxon>
        <taxon>Stephanodiscales</taxon>
        <taxon>Stephanodiscaceae</taxon>
        <taxon>Stephanodiscus</taxon>
    </lineage>
</organism>
<dbReference type="AlphaFoldDB" id="A0ABD3NUB6"/>
<evidence type="ECO:0000313" key="9">
    <source>
        <dbReference type="EMBL" id="KAL3777420.1"/>
    </source>
</evidence>
<proteinExistence type="predicted"/>
<comment type="caution">
    <text evidence="9">The sequence shown here is derived from an EMBL/GenBank/DDBJ whole genome shotgun (WGS) entry which is preliminary data.</text>
</comment>
<gene>
    <name evidence="9" type="ORF">ACHAW5_010222</name>
</gene>
<dbReference type="InterPro" id="IPR036465">
    <property type="entry name" value="vWFA_dom_sf"/>
</dbReference>
<evidence type="ECO:0008006" key="11">
    <source>
        <dbReference type="Google" id="ProtNLM"/>
    </source>
</evidence>
<feature type="domain" description="Alpha-type protein kinase" evidence="8">
    <location>
        <begin position="471"/>
        <end position="699"/>
    </location>
</feature>
<evidence type="ECO:0000256" key="6">
    <source>
        <dbReference type="ARBA" id="ARBA00022777"/>
    </source>
</evidence>
<keyword evidence="5" id="KW-0732">Signal</keyword>
<dbReference type="Gene3D" id="3.40.50.410">
    <property type="entry name" value="von Willebrand factor, type A domain"/>
    <property type="match status" value="1"/>
</dbReference>
<dbReference type="InterPro" id="IPR052969">
    <property type="entry name" value="Thr-specific_kinase-like"/>
</dbReference>
<accession>A0ABD3NUB6</accession>
<dbReference type="InterPro" id="IPR002035">
    <property type="entry name" value="VWF_A"/>
</dbReference>
<dbReference type="Pfam" id="PF25106">
    <property type="entry name" value="VWA_4"/>
    <property type="match status" value="1"/>
</dbReference>
<evidence type="ECO:0000259" key="7">
    <source>
        <dbReference type="PROSITE" id="PS50234"/>
    </source>
</evidence>
<reference evidence="9 10" key="1">
    <citation type="submission" date="2024-10" db="EMBL/GenBank/DDBJ databases">
        <title>Updated reference genomes for cyclostephanoid diatoms.</title>
        <authorList>
            <person name="Roberts W.R."/>
            <person name="Alverson A.J."/>
        </authorList>
    </citation>
    <scope>NUCLEOTIDE SEQUENCE [LARGE SCALE GENOMIC DNA]</scope>
    <source>
        <strain evidence="9 10">AJA276-08</strain>
    </source>
</reference>
<keyword evidence="4" id="KW-0808">Transferase</keyword>
<dbReference type="Pfam" id="PF02816">
    <property type="entry name" value="Alpha_kinase"/>
    <property type="match status" value="1"/>
</dbReference>
<feature type="domain" description="VWFA" evidence="7">
    <location>
        <begin position="187"/>
        <end position="381"/>
    </location>
</feature>
<dbReference type="SMART" id="SM00327">
    <property type="entry name" value="VWA"/>
    <property type="match status" value="1"/>
</dbReference>
<dbReference type="CDD" id="cd00198">
    <property type="entry name" value="vWFA"/>
    <property type="match status" value="1"/>
</dbReference>
<dbReference type="PROSITE" id="PS50234">
    <property type="entry name" value="VWFA"/>
    <property type="match status" value="1"/>
</dbReference>
<evidence type="ECO:0000313" key="10">
    <source>
        <dbReference type="Proteomes" id="UP001530315"/>
    </source>
</evidence>
<dbReference type="GO" id="GO:0004674">
    <property type="term" value="F:protein serine/threonine kinase activity"/>
    <property type="evidence" value="ECO:0007669"/>
    <property type="project" value="UniProtKB-KW"/>
</dbReference>
<dbReference type="PANTHER" id="PTHR47763:SF4">
    <property type="entry name" value="ALPHA-PROTEIN KINASE VWKA"/>
    <property type="match status" value="1"/>
</dbReference>
<comment type="subcellular location">
    <subcellularLocation>
        <location evidence="1">Secreted</location>
    </subcellularLocation>
</comment>
<dbReference type="InterPro" id="IPR011009">
    <property type="entry name" value="Kinase-like_dom_sf"/>
</dbReference>
<evidence type="ECO:0000256" key="3">
    <source>
        <dbReference type="ARBA" id="ARBA00022527"/>
    </source>
</evidence>
<keyword evidence="2" id="KW-0964">Secreted</keyword>
<dbReference type="Gene3D" id="3.20.200.10">
    <property type="entry name" value="MHCK/EF2 kinase"/>
    <property type="match status" value="1"/>
</dbReference>